<keyword evidence="7" id="KW-0406">Ion transport</keyword>
<dbReference type="InterPro" id="IPR002299">
    <property type="entry name" value="Porin_Neis"/>
</dbReference>
<dbReference type="InterPro" id="IPR033900">
    <property type="entry name" value="Gram_neg_porin_domain"/>
</dbReference>
<comment type="subunit">
    <text evidence="2">Homotrimer.</text>
</comment>
<evidence type="ECO:0000256" key="11">
    <source>
        <dbReference type="SAM" id="MobiDB-lite"/>
    </source>
</evidence>
<gene>
    <name evidence="15" type="ORF">BECKFM1743A_GA0114220_104811</name>
    <name evidence="16" type="ORF">BECKFM1743B_GA0114221_104231</name>
    <name evidence="14" type="ORF">BECKFM1743C_GA0114222_104701</name>
</gene>
<feature type="region of interest" description="Disordered" evidence="11">
    <location>
        <begin position="252"/>
        <end position="271"/>
    </location>
</feature>
<dbReference type="PANTHER" id="PTHR34501:SF9">
    <property type="entry name" value="MAJOR OUTER MEMBRANE PROTEIN P.IA"/>
    <property type="match status" value="1"/>
</dbReference>
<dbReference type="CDD" id="cd00342">
    <property type="entry name" value="gram_neg_porins"/>
    <property type="match status" value="1"/>
</dbReference>
<keyword evidence="6 12" id="KW-0732">Signal</keyword>
<evidence type="ECO:0000256" key="6">
    <source>
        <dbReference type="ARBA" id="ARBA00022729"/>
    </source>
</evidence>
<dbReference type="GO" id="GO:0015288">
    <property type="term" value="F:porin activity"/>
    <property type="evidence" value="ECO:0007669"/>
    <property type="project" value="UniProtKB-KW"/>
</dbReference>
<evidence type="ECO:0000256" key="8">
    <source>
        <dbReference type="ARBA" id="ARBA00023114"/>
    </source>
</evidence>
<name>A0A450WHK1_9GAMM</name>
<keyword evidence="9" id="KW-0472">Membrane</keyword>
<evidence type="ECO:0000256" key="5">
    <source>
        <dbReference type="ARBA" id="ARBA00022692"/>
    </source>
</evidence>
<dbReference type="SUPFAM" id="SSF56935">
    <property type="entry name" value="Porins"/>
    <property type="match status" value="1"/>
</dbReference>
<comment type="subcellular location">
    <subcellularLocation>
        <location evidence="1">Cell outer membrane</location>
        <topology evidence="1">Multi-pass membrane protein</topology>
    </subcellularLocation>
</comment>
<feature type="signal peptide" evidence="12">
    <location>
        <begin position="1"/>
        <end position="22"/>
    </location>
</feature>
<evidence type="ECO:0000256" key="9">
    <source>
        <dbReference type="ARBA" id="ARBA00023136"/>
    </source>
</evidence>
<accession>A0A450WHK1</accession>
<dbReference type="EMBL" id="CAADEZ010000481">
    <property type="protein sequence ID" value="VFJ68727.1"/>
    <property type="molecule type" value="Genomic_DNA"/>
</dbReference>
<evidence type="ECO:0000256" key="2">
    <source>
        <dbReference type="ARBA" id="ARBA00011233"/>
    </source>
</evidence>
<evidence type="ECO:0000259" key="13">
    <source>
        <dbReference type="Pfam" id="PF13609"/>
    </source>
</evidence>
<evidence type="ECO:0000256" key="3">
    <source>
        <dbReference type="ARBA" id="ARBA00022448"/>
    </source>
</evidence>
<dbReference type="GO" id="GO:0046930">
    <property type="term" value="C:pore complex"/>
    <property type="evidence" value="ECO:0007669"/>
    <property type="project" value="UniProtKB-KW"/>
</dbReference>
<evidence type="ECO:0000313" key="16">
    <source>
        <dbReference type="EMBL" id="VFK16504.1"/>
    </source>
</evidence>
<feature type="chain" id="PRO_5033824488" evidence="12">
    <location>
        <begin position="23"/>
        <end position="417"/>
    </location>
</feature>
<proteinExistence type="predicted"/>
<evidence type="ECO:0000256" key="7">
    <source>
        <dbReference type="ARBA" id="ARBA00023065"/>
    </source>
</evidence>
<dbReference type="PANTHER" id="PTHR34501">
    <property type="entry name" value="PROTEIN YDDL-RELATED"/>
    <property type="match status" value="1"/>
</dbReference>
<dbReference type="EMBL" id="CAADFA010000470">
    <property type="protein sequence ID" value="VFJ67869.1"/>
    <property type="molecule type" value="Genomic_DNA"/>
</dbReference>
<dbReference type="PRINTS" id="PR00184">
    <property type="entry name" value="NEISSPPORIN"/>
</dbReference>
<evidence type="ECO:0000256" key="1">
    <source>
        <dbReference type="ARBA" id="ARBA00004571"/>
    </source>
</evidence>
<keyword evidence="4" id="KW-1134">Transmembrane beta strand</keyword>
<evidence type="ECO:0000256" key="12">
    <source>
        <dbReference type="SAM" id="SignalP"/>
    </source>
</evidence>
<keyword evidence="8" id="KW-0626">Porin</keyword>
<dbReference type="AlphaFoldDB" id="A0A450WHK1"/>
<organism evidence="16">
    <name type="scientific">Candidatus Kentrum sp. FM</name>
    <dbReference type="NCBI Taxonomy" id="2126340"/>
    <lineage>
        <taxon>Bacteria</taxon>
        <taxon>Pseudomonadati</taxon>
        <taxon>Pseudomonadota</taxon>
        <taxon>Gammaproteobacteria</taxon>
        <taxon>Candidatus Kentrum</taxon>
    </lineage>
</organism>
<evidence type="ECO:0000313" key="14">
    <source>
        <dbReference type="EMBL" id="VFJ67869.1"/>
    </source>
</evidence>
<protein>
    <submittedName>
        <fullName evidence="16">Outer membrane protein (Porin)</fullName>
    </submittedName>
</protein>
<dbReference type="Gene3D" id="2.40.160.10">
    <property type="entry name" value="Porin"/>
    <property type="match status" value="1"/>
</dbReference>
<dbReference type="InterPro" id="IPR023614">
    <property type="entry name" value="Porin_dom_sf"/>
</dbReference>
<keyword evidence="5" id="KW-0812">Transmembrane</keyword>
<sequence>MQKKLLSLAIAGALAVPGVAMADVTSKNSDITIYGKIHASWDYITSDQNSGVDDNDDNTAAFRNSRLGLKGDEELKYGFKGIWQIETQIHTAENELQLRDTFVGLAHDKWGKVTLGRQDTPYKASTNHLDIFKDTVADYNNIIGTHLMNDYDHDGDDTDNDGFKDSDGVTAASADVTAPIMNYNERSANLVMYETPQFYGLKAMVARESYSNPEDDSDDEYQGTSIAAIYDQGPFYASLAYEQWEGQAVGGVIDGSDPAGEGNNGATNRNNTDSFKLGLGYQFNGGDSKVHFVYEDIDHNEDNSIRSRDAMWAGVSHRIGANEIKLAYAHADDSELNTADDDGGADTWSIGLDHHFSKRTKVYALYTHMDNDDNANYGLFKGDNNALDDDSGYDFFYTNPDAGDNIDAFAVGVVHSF</sequence>
<keyword evidence="10" id="KW-0998">Cell outer membrane</keyword>
<dbReference type="GO" id="GO:0006811">
    <property type="term" value="P:monoatomic ion transport"/>
    <property type="evidence" value="ECO:0007669"/>
    <property type="project" value="UniProtKB-KW"/>
</dbReference>
<evidence type="ECO:0000256" key="4">
    <source>
        <dbReference type="ARBA" id="ARBA00022452"/>
    </source>
</evidence>
<evidence type="ECO:0000313" key="15">
    <source>
        <dbReference type="EMBL" id="VFJ68727.1"/>
    </source>
</evidence>
<reference evidence="16" key="1">
    <citation type="submission" date="2019-02" db="EMBL/GenBank/DDBJ databases">
        <authorList>
            <person name="Gruber-Vodicka R. H."/>
            <person name="Seah K. B. B."/>
        </authorList>
    </citation>
    <scope>NUCLEOTIDE SEQUENCE</scope>
    <source>
        <strain evidence="15">BECK_BZ163</strain>
        <strain evidence="16">BECK_BZ164</strain>
        <strain evidence="14">BECK_BZ165</strain>
    </source>
</reference>
<dbReference type="GO" id="GO:0009279">
    <property type="term" value="C:cell outer membrane"/>
    <property type="evidence" value="ECO:0007669"/>
    <property type="project" value="UniProtKB-SubCell"/>
</dbReference>
<dbReference type="Pfam" id="PF13609">
    <property type="entry name" value="Porin_4"/>
    <property type="match status" value="1"/>
</dbReference>
<dbReference type="InterPro" id="IPR050298">
    <property type="entry name" value="Gram-neg_bact_OMP"/>
</dbReference>
<dbReference type="EMBL" id="CAADFL010000423">
    <property type="protein sequence ID" value="VFK16504.1"/>
    <property type="molecule type" value="Genomic_DNA"/>
</dbReference>
<feature type="domain" description="Porin" evidence="13">
    <location>
        <begin position="11"/>
        <end position="374"/>
    </location>
</feature>
<keyword evidence="3" id="KW-0813">Transport</keyword>
<evidence type="ECO:0000256" key="10">
    <source>
        <dbReference type="ARBA" id="ARBA00023237"/>
    </source>
</evidence>